<evidence type="ECO:0000256" key="2">
    <source>
        <dbReference type="ARBA" id="ARBA00022679"/>
    </source>
</evidence>
<evidence type="ECO:0000259" key="5">
    <source>
        <dbReference type="Pfam" id="PF17836"/>
    </source>
</evidence>
<dbReference type="Proteomes" id="UP001193680">
    <property type="component" value="Unassembled WGS sequence"/>
</dbReference>
<dbReference type="InterPro" id="IPR020019">
    <property type="entry name" value="AcTrfase_PglD-like"/>
</dbReference>
<dbReference type="PANTHER" id="PTHR43300:SF7">
    <property type="entry name" value="UDP-N-ACETYLBACILLOSAMINE N-ACETYLTRANSFERASE"/>
    <property type="match status" value="1"/>
</dbReference>
<comment type="similarity">
    <text evidence="1">Belongs to the transferase hexapeptide repeat family.</text>
</comment>
<dbReference type="Gene3D" id="2.160.10.10">
    <property type="entry name" value="Hexapeptide repeat proteins"/>
    <property type="match status" value="1"/>
</dbReference>
<dbReference type="NCBIfam" id="TIGR03570">
    <property type="entry name" value="NeuD_NnaD"/>
    <property type="match status" value="1"/>
</dbReference>
<dbReference type="PANTHER" id="PTHR43300">
    <property type="entry name" value="ACETYLTRANSFERASE"/>
    <property type="match status" value="1"/>
</dbReference>
<proteinExistence type="inferred from homology"/>
<keyword evidence="7" id="KW-1185">Reference proteome</keyword>
<name>A0ABS0C0R0_9GAMM</name>
<evidence type="ECO:0000256" key="3">
    <source>
        <dbReference type="ARBA" id="ARBA00022737"/>
    </source>
</evidence>
<dbReference type="InterPro" id="IPR050179">
    <property type="entry name" value="Trans_hexapeptide_repeat"/>
</dbReference>
<dbReference type="CDD" id="cd03360">
    <property type="entry name" value="LbH_AT_putative"/>
    <property type="match status" value="1"/>
</dbReference>
<keyword evidence="2" id="KW-0808">Transferase</keyword>
<accession>A0ABS0C0R0</accession>
<dbReference type="InterPro" id="IPR041561">
    <property type="entry name" value="PglD_N"/>
</dbReference>
<dbReference type="SUPFAM" id="SSF51161">
    <property type="entry name" value="Trimeric LpxA-like enzymes"/>
    <property type="match status" value="1"/>
</dbReference>
<dbReference type="Gene3D" id="3.40.50.20">
    <property type="match status" value="1"/>
</dbReference>
<evidence type="ECO:0000256" key="4">
    <source>
        <dbReference type="ARBA" id="ARBA00023315"/>
    </source>
</evidence>
<gene>
    <name evidence="6" type="ORF">H8792_010000</name>
</gene>
<evidence type="ECO:0000256" key="1">
    <source>
        <dbReference type="ARBA" id="ARBA00007274"/>
    </source>
</evidence>
<comment type="caution">
    <text evidence="6">The sequence shown here is derived from an EMBL/GenBank/DDBJ whole genome shotgun (WGS) entry which is preliminary data.</text>
</comment>
<dbReference type="EMBL" id="JACBGI020000024">
    <property type="protein sequence ID" value="MBF6058671.1"/>
    <property type="molecule type" value="Genomic_DNA"/>
</dbReference>
<dbReference type="RefSeq" id="WP_185978818.1">
    <property type="nucleotide sequence ID" value="NZ_JACBGI020000024.1"/>
</dbReference>
<dbReference type="PROSITE" id="PS00101">
    <property type="entry name" value="HEXAPEP_TRANSFERASES"/>
    <property type="match status" value="1"/>
</dbReference>
<evidence type="ECO:0000313" key="7">
    <source>
        <dbReference type="Proteomes" id="UP001193680"/>
    </source>
</evidence>
<organism evidence="6 7">
    <name type="scientific">Thiomicrorhabdus heinhorstiae</name>
    <dbReference type="NCBI Taxonomy" id="2748010"/>
    <lineage>
        <taxon>Bacteria</taxon>
        <taxon>Pseudomonadati</taxon>
        <taxon>Pseudomonadota</taxon>
        <taxon>Gammaproteobacteria</taxon>
        <taxon>Thiotrichales</taxon>
        <taxon>Piscirickettsiaceae</taxon>
        <taxon>Thiomicrorhabdus</taxon>
    </lineage>
</organism>
<dbReference type="InterPro" id="IPR011004">
    <property type="entry name" value="Trimer_LpxA-like_sf"/>
</dbReference>
<dbReference type="Pfam" id="PF17836">
    <property type="entry name" value="PglD_N"/>
    <property type="match status" value="1"/>
</dbReference>
<dbReference type="Pfam" id="PF00132">
    <property type="entry name" value="Hexapep"/>
    <property type="match status" value="1"/>
</dbReference>
<sequence length="210" mass="21856">MSETKLPLLLIGGGGHCRSCIDVIETEGRFRIVGIVEANGAAITDSTGYPVVGYDADLPQLLEQTPHCLITVGHVKSAGIRRRLQQRLDGLGAIFPAIVSPYAYVSPTAQIGAGCIVMHHALVNAYARIGEHCIINSKVLVEHDSRIEQHVHLATGSIINGNVEVGAGCLIGSGAVVKQGCRIAAGAIVGAGALILNSLSQAETYTGVCK</sequence>
<keyword evidence="4" id="KW-0012">Acyltransferase</keyword>
<dbReference type="InterPro" id="IPR018357">
    <property type="entry name" value="Hexapep_transf_CS"/>
</dbReference>
<dbReference type="InterPro" id="IPR001451">
    <property type="entry name" value="Hexapep"/>
</dbReference>
<reference evidence="6 7" key="1">
    <citation type="submission" date="2020-11" db="EMBL/GenBank/DDBJ databases">
        <title>Sulfur oxidizing isolate from Hospital Hole Sinkhole.</title>
        <authorList>
            <person name="Scott K.M."/>
        </authorList>
    </citation>
    <scope>NUCLEOTIDE SEQUENCE [LARGE SCALE GENOMIC DNA]</scope>
    <source>
        <strain evidence="6 7">HH1</strain>
    </source>
</reference>
<protein>
    <submittedName>
        <fullName evidence="6">NeuD/PglB/VioB family sugar acetyltransferase</fullName>
    </submittedName>
</protein>
<keyword evidence="3" id="KW-0677">Repeat</keyword>
<feature type="domain" description="PglD N-terminal" evidence="5">
    <location>
        <begin position="8"/>
        <end position="87"/>
    </location>
</feature>
<evidence type="ECO:0000313" key="6">
    <source>
        <dbReference type="EMBL" id="MBF6058671.1"/>
    </source>
</evidence>